<proteinExistence type="predicted"/>
<evidence type="ECO:0000313" key="2">
    <source>
        <dbReference type="EMBL" id="AEI48527.1"/>
    </source>
</evidence>
<reference evidence="2 3" key="2">
    <citation type="journal article" date="2012" name="Stand. Genomic Sci.">
        <title>Complete genome sequence of the aquatic bacterium Runella slithyformis type strain (LSU 4(T)).</title>
        <authorList>
            <person name="Copeland A."/>
            <person name="Zhang X."/>
            <person name="Misra M."/>
            <person name="Lapidus A."/>
            <person name="Nolan M."/>
            <person name="Lucas S."/>
            <person name="Deshpande S."/>
            <person name="Cheng J.F."/>
            <person name="Tapia R."/>
            <person name="Goodwin L.A."/>
            <person name="Pitluck S."/>
            <person name="Liolios K."/>
            <person name="Pagani I."/>
            <person name="Ivanova N."/>
            <person name="Mikhailova N."/>
            <person name="Pati A."/>
            <person name="Chen A."/>
            <person name="Palaniappan K."/>
            <person name="Land M."/>
            <person name="Hauser L."/>
            <person name="Pan C."/>
            <person name="Jeffries C.D."/>
            <person name="Detter J.C."/>
            <person name="Brambilla E.M."/>
            <person name="Rohde M."/>
            <person name="Djao O.D."/>
            <person name="Goker M."/>
            <person name="Sikorski J."/>
            <person name="Tindall B.J."/>
            <person name="Woyke T."/>
            <person name="Bristow J."/>
            <person name="Eisen J.A."/>
            <person name="Markowitz V."/>
            <person name="Hugenholtz P."/>
            <person name="Kyrpides N.C."/>
            <person name="Klenk H.P."/>
            <person name="Mavromatis K."/>
        </authorList>
    </citation>
    <scope>NUCLEOTIDE SEQUENCE [LARGE SCALE GENOMIC DNA]</scope>
    <source>
        <strain evidence="3">ATCC 29530 / DSM 19594 / LMG 11500 / NCIMB 11436 / LSU 4</strain>
    </source>
</reference>
<dbReference type="EMBL" id="CP002859">
    <property type="protein sequence ID" value="AEI48527.1"/>
    <property type="molecule type" value="Genomic_DNA"/>
</dbReference>
<protein>
    <submittedName>
        <fullName evidence="2">Uncharacterized protein</fullName>
    </submittedName>
</protein>
<name>A0A7U3ZJS5_RUNSL</name>
<dbReference type="KEGG" id="rsi:Runsl_2113"/>
<feature type="chain" id="PRO_5030689925" evidence="1">
    <location>
        <begin position="20"/>
        <end position="86"/>
    </location>
</feature>
<keyword evidence="1" id="KW-0732">Signal</keyword>
<gene>
    <name evidence="2" type="ordered locus">Runsl_2113</name>
</gene>
<dbReference type="AlphaFoldDB" id="A0A7U3ZJS5"/>
<organism evidence="2 3">
    <name type="scientific">Runella slithyformis (strain ATCC 29530 / DSM 19594 / LMG 11500 / NCIMB 11436 / LSU 4)</name>
    <dbReference type="NCBI Taxonomy" id="761193"/>
    <lineage>
        <taxon>Bacteria</taxon>
        <taxon>Pseudomonadati</taxon>
        <taxon>Bacteroidota</taxon>
        <taxon>Cytophagia</taxon>
        <taxon>Cytophagales</taxon>
        <taxon>Spirosomataceae</taxon>
        <taxon>Runella</taxon>
    </lineage>
</organism>
<feature type="signal peptide" evidence="1">
    <location>
        <begin position="1"/>
        <end position="19"/>
    </location>
</feature>
<keyword evidence="3" id="KW-1185">Reference proteome</keyword>
<evidence type="ECO:0000313" key="3">
    <source>
        <dbReference type="Proteomes" id="UP000000493"/>
    </source>
</evidence>
<sequence length="86" mass="9863">MKKLSFLQNHHLLFCAILAAGLVIQSCKNQIDNSIDAKPATNVSFITFQTHEEYQAAAKKMNKSSYSELEAYQRQHNFISMRMLLL</sequence>
<reference evidence="3" key="1">
    <citation type="submission" date="2011-06" db="EMBL/GenBank/DDBJ databases">
        <title>The complete genome of chromosome of Runella slithyformis DSM 19594.</title>
        <authorList>
            <consortium name="US DOE Joint Genome Institute (JGI-PGF)"/>
            <person name="Lucas S."/>
            <person name="Han J."/>
            <person name="Lapidus A."/>
            <person name="Bruce D."/>
            <person name="Goodwin L."/>
            <person name="Pitluck S."/>
            <person name="Peters L."/>
            <person name="Kyrpides N."/>
            <person name="Mavromatis K."/>
            <person name="Ivanova N."/>
            <person name="Ovchinnikova G."/>
            <person name="Zhang X."/>
            <person name="Misra M."/>
            <person name="Detter J.C."/>
            <person name="Tapia R."/>
            <person name="Han C."/>
            <person name="Land M."/>
            <person name="Hauser L."/>
            <person name="Markowitz V."/>
            <person name="Cheng J.-F."/>
            <person name="Hugenholtz P."/>
            <person name="Woyke T."/>
            <person name="Wu D."/>
            <person name="Tindall B."/>
            <person name="Faehrich R."/>
            <person name="Brambilla E."/>
            <person name="Klenk H.-P."/>
            <person name="Eisen J.A."/>
        </authorList>
    </citation>
    <scope>NUCLEOTIDE SEQUENCE [LARGE SCALE GENOMIC DNA]</scope>
    <source>
        <strain evidence="3">ATCC 29530 / DSM 19594 / LMG 11500 / NCIMB 11436 / LSU 4</strain>
    </source>
</reference>
<dbReference type="RefSeq" id="WP_013927838.1">
    <property type="nucleotide sequence ID" value="NC_015703.1"/>
</dbReference>
<dbReference type="Proteomes" id="UP000000493">
    <property type="component" value="Chromosome"/>
</dbReference>
<evidence type="ECO:0000256" key="1">
    <source>
        <dbReference type="SAM" id="SignalP"/>
    </source>
</evidence>
<accession>A0A7U3ZJS5</accession>
<dbReference type="PROSITE" id="PS51257">
    <property type="entry name" value="PROKAR_LIPOPROTEIN"/>
    <property type="match status" value="1"/>
</dbReference>